<dbReference type="PIRSF" id="PIRSF002736">
    <property type="entry name" value="Citrt_lyas_gamma"/>
    <property type="match status" value="1"/>
</dbReference>
<evidence type="ECO:0000256" key="1">
    <source>
        <dbReference type="ARBA" id="ARBA00004496"/>
    </source>
</evidence>
<comment type="subcellular location">
    <subcellularLocation>
        <location evidence="1 4">Cytoplasm</location>
    </subcellularLocation>
</comment>
<accession>A0A239FU82</accession>
<protein>
    <recommendedName>
        <fullName evidence="4">Citrate lyase acyl carrier protein</fullName>
    </recommendedName>
    <alternativeName>
        <fullName evidence="4">Citrate lyase gamma chain</fullName>
    </alternativeName>
</protein>
<dbReference type="EMBL" id="FZOJ01000014">
    <property type="protein sequence ID" value="SNS59474.1"/>
    <property type="molecule type" value="Genomic_DNA"/>
</dbReference>
<evidence type="ECO:0000256" key="4">
    <source>
        <dbReference type="HAMAP-Rule" id="MF_00805"/>
    </source>
</evidence>
<comment type="similarity">
    <text evidence="4">Belongs to the CitD family.</text>
</comment>
<dbReference type="InterPro" id="IPR006495">
    <property type="entry name" value="CitD"/>
</dbReference>
<keyword evidence="3 4" id="KW-0597">Phosphoprotein</keyword>
<dbReference type="RefSeq" id="WP_089283565.1">
    <property type="nucleotide sequence ID" value="NZ_FZOJ01000014.1"/>
</dbReference>
<feature type="modified residue" description="O-(phosphoribosyl dephospho-coenzyme A)serine" evidence="4 5">
    <location>
        <position position="14"/>
    </location>
</feature>
<dbReference type="AlphaFoldDB" id="A0A239FU82"/>
<comment type="function">
    <text evidence="4">Covalent carrier of the coenzyme of citrate lyase.</text>
</comment>
<keyword evidence="6" id="KW-0456">Lyase</keyword>
<evidence type="ECO:0000256" key="2">
    <source>
        <dbReference type="ARBA" id="ARBA00022490"/>
    </source>
</evidence>
<evidence type="ECO:0000256" key="5">
    <source>
        <dbReference type="PIRSR" id="PIRSR002736-50"/>
    </source>
</evidence>
<organism evidence="6 7">
    <name type="scientific">Anaerovirgula multivorans</name>
    <dbReference type="NCBI Taxonomy" id="312168"/>
    <lineage>
        <taxon>Bacteria</taxon>
        <taxon>Bacillati</taxon>
        <taxon>Bacillota</taxon>
        <taxon>Clostridia</taxon>
        <taxon>Peptostreptococcales</taxon>
        <taxon>Natronincolaceae</taxon>
        <taxon>Anaerovirgula</taxon>
    </lineage>
</organism>
<sequence>MNVKTIAMAGTLESSDVSIVVEPSRNEGITLELNSLVEKQYGEQIKCVVLETLEQLKVKKAIVKIHDKGALDCVIIARLQTAVLRAAGVETFNWEEEK</sequence>
<dbReference type="Proteomes" id="UP000198304">
    <property type="component" value="Unassembled WGS sequence"/>
</dbReference>
<dbReference type="HAMAP" id="MF_00805">
    <property type="entry name" value="CitD"/>
    <property type="match status" value="1"/>
</dbReference>
<evidence type="ECO:0000256" key="3">
    <source>
        <dbReference type="ARBA" id="ARBA00022553"/>
    </source>
</evidence>
<name>A0A239FU82_9FIRM</name>
<dbReference type="NCBIfam" id="TIGR01608">
    <property type="entry name" value="citD"/>
    <property type="match status" value="1"/>
</dbReference>
<dbReference type="OrthoDB" id="1120942at2"/>
<reference evidence="6 7" key="1">
    <citation type="submission" date="2017-06" db="EMBL/GenBank/DDBJ databases">
        <authorList>
            <person name="Kim H.J."/>
            <person name="Triplett B.A."/>
        </authorList>
    </citation>
    <scope>NUCLEOTIDE SEQUENCE [LARGE SCALE GENOMIC DNA]</scope>
    <source>
        <strain evidence="6 7">SCA</strain>
    </source>
</reference>
<dbReference type="NCBIfam" id="NF009726">
    <property type="entry name" value="PRK13253.1"/>
    <property type="match status" value="1"/>
</dbReference>
<comment type="subunit">
    <text evidence="4">Oligomer with a subunit composition of (alpha,beta,gamma)6.</text>
</comment>
<dbReference type="GO" id="GO:0005737">
    <property type="term" value="C:cytoplasm"/>
    <property type="evidence" value="ECO:0007669"/>
    <property type="project" value="UniProtKB-SubCell"/>
</dbReference>
<evidence type="ECO:0000313" key="7">
    <source>
        <dbReference type="Proteomes" id="UP000198304"/>
    </source>
</evidence>
<dbReference type="Pfam" id="PF06857">
    <property type="entry name" value="ACP"/>
    <property type="match status" value="1"/>
</dbReference>
<gene>
    <name evidence="4" type="primary">citD</name>
    <name evidence="6" type="ORF">SAMN05446037_101410</name>
</gene>
<dbReference type="InterPro" id="IPR023439">
    <property type="entry name" value="Mal_deCO2ase/Cit_lyase_ACP"/>
</dbReference>
<proteinExistence type="inferred from homology"/>
<dbReference type="GO" id="GO:0016829">
    <property type="term" value="F:lyase activity"/>
    <property type="evidence" value="ECO:0007669"/>
    <property type="project" value="UniProtKB-KW"/>
</dbReference>
<keyword evidence="7" id="KW-1185">Reference proteome</keyword>
<evidence type="ECO:0000313" key="6">
    <source>
        <dbReference type="EMBL" id="SNS59474.1"/>
    </source>
</evidence>
<keyword evidence="2 4" id="KW-0963">Cytoplasm</keyword>